<reference evidence="9 10" key="1">
    <citation type="submission" date="2021-08" db="EMBL/GenBank/DDBJ databases">
        <authorList>
            <person name="Tuo L."/>
        </authorList>
    </citation>
    <scope>NUCLEOTIDE SEQUENCE [LARGE SCALE GENOMIC DNA]</scope>
    <source>
        <strain evidence="9 10">JCM 31229</strain>
    </source>
</reference>
<feature type="domain" description="Flagellar basal-body/hook protein C-terminal" evidence="7">
    <location>
        <begin position="223"/>
        <end position="267"/>
    </location>
</feature>
<evidence type="ECO:0000256" key="2">
    <source>
        <dbReference type="ARBA" id="ARBA00009677"/>
    </source>
</evidence>
<sequence length="270" mass="28268">MSFYTSLSGVKSAQTQLEVVSHNLANSETAGFKRSRANFADVFATSSTTNPQLAMGVGTRVESITQSFTNGPIEQTGNALDLAITGEGFFATKSAASEEVMFTRNGAFSVDEDGYIKRGTDDRLQLFAVAPDGTADTGATIDAQIPAENADGSKFAGITVSGNGDVIATFADGTNQTLGRVAMASFTAPTGLRQMGSSNWSPTGLSGEPSWGEPGDGRFNDLMSGSVERSNVDLTEELVGLITAQRYFQANAKAIDTASQITQTIIGIRT</sequence>
<keyword evidence="9" id="KW-0969">Cilium</keyword>
<comment type="function">
    <text evidence="4">A flexible structure which links the flagellar filament to the drive apparatus in the basal body.</text>
</comment>
<dbReference type="EMBL" id="JAINVV010000009">
    <property type="protein sequence ID" value="MBY8824460.1"/>
    <property type="molecule type" value="Genomic_DNA"/>
</dbReference>
<dbReference type="PANTHER" id="PTHR30435">
    <property type="entry name" value="FLAGELLAR PROTEIN"/>
    <property type="match status" value="1"/>
</dbReference>
<keyword evidence="9" id="KW-0282">Flagellum</keyword>
<keyword evidence="10" id="KW-1185">Reference proteome</keyword>
<evidence type="ECO:0000256" key="4">
    <source>
        <dbReference type="RuleBase" id="RU362116"/>
    </source>
</evidence>
<dbReference type="RefSeq" id="WP_222991568.1">
    <property type="nucleotide sequence ID" value="NZ_JAINVV010000009.1"/>
</dbReference>
<protein>
    <recommendedName>
        <fullName evidence="4">Flagellar hook protein FlgE</fullName>
    </recommendedName>
</protein>
<gene>
    <name evidence="9" type="ORF">K7G82_19300</name>
</gene>
<feature type="region of interest" description="Disordered" evidence="5">
    <location>
        <begin position="193"/>
        <end position="214"/>
    </location>
</feature>
<keyword evidence="9" id="KW-0966">Cell projection</keyword>
<evidence type="ECO:0000259" key="7">
    <source>
        <dbReference type="Pfam" id="PF06429"/>
    </source>
</evidence>
<comment type="caution">
    <text evidence="9">The sequence shown here is derived from an EMBL/GenBank/DDBJ whole genome shotgun (WGS) entry which is preliminary data.</text>
</comment>
<dbReference type="Pfam" id="PF06429">
    <property type="entry name" value="Flg_bbr_C"/>
    <property type="match status" value="1"/>
</dbReference>
<name>A0ABS7PUW9_9SPHN</name>
<comment type="similarity">
    <text evidence="2 4">Belongs to the flagella basal body rod proteins family.</text>
</comment>
<dbReference type="InterPro" id="IPR001444">
    <property type="entry name" value="Flag_bb_rod_N"/>
</dbReference>
<keyword evidence="3 4" id="KW-0975">Bacterial flagellum</keyword>
<dbReference type="Pfam" id="PF22692">
    <property type="entry name" value="LlgE_F_G_D1"/>
    <property type="match status" value="1"/>
</dbReference>
<accession>A0ABS7PUW9</accession>
<evidence type="ECO:0000313" key="9">
    <source>
        <dbReference type="EMBL" id="MBY8824460.1"/>
    </source>
</evidence>
<comment type="subcellular location">
    <subcellularLocation>
        <location evidence="1 4">Bacterial flagellum basal body</location>
    </subcellularLocation>
</comment>
<evidence type="ECO:0000259" key="8">
    <source>
        <dbReference type="Pfam" id="PF22692"/>
    </source>
</evidence>
<dbReference type="InterPro" id="IPR053967">
    <property type="entry name" value="LlgE_F_G-like_D1"/>
</dbReference>
<evidence type="ECO:0000256" key="5">
    <source>
        <dbReference type="SAM" id="MobiDB-lite"/>
    </source>
</evidence>
<evidence type="ECO:0000313" key="10">
    <source>
        <dbReference type="Proteomes" id="UP000706039"/>
    </source>
</evidence>
<feature type="domain" description="Flagellar basal body rod protein N-terminal" evidence="6">
    <location>
        <begin position="3"/>
        <end position="33"/>
    </location>
</feature>
<feature type="compositionally biased region" description="Polar residues" evidence="5">
    <location>
        <begin position="195"/>
        <end position="204"/>
    </location>
</feature>
<proteinExistence type="inferred from homology"/>
<evidence type="ECO:0000259" key="6">
    <source>
        <dbReference type="Pfam" id="PF00460"/>
    </source>
</evidence>
<organism evidence="9 10">
    <name type="scientific">Sphingomonas colocasiae</name>
    <dbReference type="NCBI Taxonomy" id="1848973"/>
    <lineage>
        <taxon>Bacteria</taxon>
        <taxon>Pseudomonadati</taxon>
        <taxon>Pseudomonadota</taxon>
        <taxon>Alphaproteobacteria</taxon>
        <taxon>Sphingomonadales</taxon>
        <taxon>Sphingomonadaceae</taxon>
        <taxon>Sphingomonas</taxon>
    </lineage>
</organism>
<dbReference type="NCBIfam" id="TIGR03506">
    <property type="entry name" value="FlgEFG_subfam"/>
    <property type="match status" value="2"/>
</dbReference>
<dbReference type="Pfam" id="PF00460">
    <property type="entry name" value="Flg_bb_rod"/>
    <property type="match status" value="1"/>
</dbReference>
<feature type="domain" description="Flagellar hook protein FlgE/F/G-like D1" evidence="8">
    <location>
        <begin position="83"/>
        <end position="167"/>
    </location>
</feature>
<dbReference type="InterPro" id="IPR020013">
    <property type="entry name" value="Flagellar_FlgE/F/G"/>
</dbReference>
<dbReference type="PANTHER" id="PTHR30435:SF1">
    <property type="entry name" value="FLAGELLAR HOOK PROTEIN FLGE"/>
    <property type="match status" value="1"/>
</dbReference>
<dbReference type="InterPro" id="IPR010930">
    <property type="entry name" value="Flg_bb/hook_C_dom"/>
</dbReference>
<dbReference type="SUPFAM" id="SSF117143">
    <property type="entry name" value="Flagellar hook protein flgE"/>
    <property type="match status" value="1"/>
</dbReference>
<dbReference type="Proteomes" id="UP000706039">
    <property type="component" value="Unassembled WGS sequence"/>
</dbReference>
<evidence type="ECO:0000256" key="3">
    <source>
        <dbReference type="ARBA" id="ARBA00023143"/>
    </source>
</evidence>
<dbReference type="InterPro" id="IPR037925">
    <property type="entry name" value="FlgE/F/G-like"/>
</dbReference>
<evidence type="ECO:0000256" key="1">
    <source>
        <dbReference type="ARBA" id="ARBA00004117"/>
    </source>
</evidence>